<keyword evidence="4" id="KW-1185">Reference proteome</keyword>
<dbReference type="EMBL" id="SBLB01000001">
    <property type="protein sequence ID" value="RYC70853.1"/>
    <property type="molecule type" value="Genomic_DNA"/>
</dbReference>
<dbReference type="AlphaFoldDB" id="A0A4Q2UMK0"/>
<comment type="caution">
    <text evidence="3">The sequence shown here is derived from an EMBL/GenBank/DDBJ whole genome shotgun (WGS) entry which is preliminary data.</text>
</comment>
<dbReference type="Proteomes" id="UP000290407">
    <property type="component" value="Unassembled WGS sequence"/>
</dbReference>
<feature type="coiled-coil region" evidence="1">
    <location>
        <begin position="130"/>
        <end position="157"/>
    </location>
</feature>
<keyword evidence="1" id="KW-0175">Coiled coil</keyword>
<organism evidence="3 4">
    <name type="scientific">Spirosoma sordidisoli</name>
    <dbReference type="NCBI Taxonomy" id="2502893"/>
    <lineage>
        <taxon>Bacteria</taxon>
        <taxon>Pseudomonadati</taxon>
        <taxon>Bacteroidota</taxon>
        <taxon>Cytophagia</taxon>
        <taxon>Cytophagales</taxon>
        <taxon>Cytophagaceae</taxon>
        <taxon>Spirosoma</taxon>
    </lineage>
</organism>
<evidence type="ECO:0000256" key="1">
    <source>
        <dbReference type="SAM" id="Coils"/>
    </source>
</evidence>
<reference evidence="3 4" key="1">
    <citation type="submission" date="2019-01" db="EMBL/GenBank/DDBJ databases">
        <title>Spirosoma flava sp. nov., a propanil-degrading bacterium isolated from herbicide-contaminated soil.</title>
        <authorList>
            <person name="Zhang L."/>
            <person name="Jiang J.-D."/>
        </authorList>
    </citation>
    <scope>NUCLEOTIDE SEQUENCE [LARGE SCALE GENOMIC DNA]</scope>
    <source>
        <strain evidence="3 4">TY50</strain>
    </source>
</reference>
<dbReference type="NCBIfam" id="TIGR02675">
    <property type="entry name" value="tape_meas_nterm"/>
    <property type="match status" value="1"/>
</dbReference>
<dbReference type="PANTHER" id="PTHR38812">
    <property type="entry name" value="MU-LIKE PROPHAGE FLUMU PROTEIN GP42"/>
    <property type="match status" value="1"/>
</dbReference>
<protein>
    <recommendedName>
        <fullName evidence="2">Tape measure protein N-terminal domain-containing protein</fullName>
    </recommendedName>
</protein>
<gene>
    <name evidence="3" type="ORF">EQG79_01495</name>
</gene>
<evidence type="ECO:0000313" key="4">
    <source>
        <dbReference type="Proteomes" id="UP000290407"/>
    </source>
</evidence>
<name>A0A4Q2UMK0_9BACT</name>
<evidence type="ECO:0000259" key="2">
    <source>
        <dbReference type="Pfam" id="PF20155"/>
    </source>
</evidence>
<feature type="domain" description="Tape measure protein N-terminal" evidence="2">
    <location>
        <begin position="300"/>
        <end position="488"/>
    </location>
</feature>
<dbReference type="PANTHER" id="PTHR38812:SF2">
    <property type="entry name" value="MU-LIKE PROPHAGE FLUMU PROTEIN GP42"/>
    <property type="match status" value="1"/>
</dbReference>
<evidence type="ECO:0000313" key="3">
    <source>
        <dbReference type="EMBL" id="RYC70853.1"/>
    </source>
</evidence>
<accession>A0A4Q2UMK0</accession>
<proteinExistence type="predicted"/>
<dbReference type="InterPro" id="IPR053058">
    <property type="entry name" value="Mulikevirus_tape_measure"/>
</dbReference>
<sequence>MRAKLRSISYFYANPHYRTVRFSNPLAIPSMNPILFEELVDKSGYLRSIEQLEAANAKFADAAVIQNERIRKSQAELIAELTKQRDIVVQLNNVQRGAGSELSGLKDDVTGLTTAYRQSNEQLKRNEQFLQNNSQVVDQMQKRLATLSAEYAKLDLSQKADLKRKKEIERELTQTTRAYNSLIRVTNTASKATDTAERSYDRLSKQTNQLRAQLRAMPGAFDAETGAINRNNRAAVELQKQIEKNSKALLAADRAMGTSTRNVGNYGSVVKDVAGQLVGFSSAAGAVVLVLRGIQAGLGIVQDMERLNAGLRASSRDSADFARSQQFLLGLADKLGVEYDTLVGTYKSLKAATKDTNMEGKATENVFRAVVTAGAKLGLTNEEVEGTLRALEQMISKGKVSAEELRGQLGERLPGALRLMSEALGVSTSKLDDMMKNGELIATEVLPKFAAQLGKTYSLENNQRIETMAANTARVKNETVLLVDQINNSTGVNKFFSALSGGFAGALRNLRLFVRDGSWTEFITFFGPNSLSARTARSIAKDDAVAKFSQMDPKQRAAELKRLRALEDQQTKAGSDDRYQTREIRRKLQDEELKMTVAGIQEKRRNELIAEKDAVEKNEKDLTRFQKQAVRKRTAELIALEKQLAGDPQNEVLAEKLKVYTRLDKEQKTKDKEVADRLKLDKPAKDDLSVLEQLDKQIKSIEETLQKQAMQDLKAGRLIDVDPKLTAKVTELKKQYEAIKAMQEAIEKGTYNTKVTYDAQPLASIDDATAYTGTRVGRNKSAELSPEQIKAKAAKTLAAQTDTLQKQMYIIQEYAGKREKLEFDLAGDLYSVRESDKNQLRSLLEEQQEAERAGQKERVQLIEEEIRRKKELYKEDMQARREVVEKSIEIGTTLVNGLFEIEQQKNQNRIADLEKQKEYELSVAGDNAGAKEAIERKYDEKRKAIQRKQDVQARAQALFNVALSTIQGVAKAYAMGPVGIPLAVAMGVLGAVQAGLILAKPMPAYKDGRGAGDTYEGPALAGEAGKELLVRDNKASLIDKPSIVDVKKGDIIYPNHITERLLRGEYREGSQIMERNRVAGQTATQLSQGRDQYQAYLMSKAFGYGGPSASAIGKAVGDAIAKHPKFHLSFDKNGFNVSQHDANTRIIQQRNKHQLGK</sequence>
<dbReference type="Pfam" id="PF20155">
    <property type="entry name" value="TMP_3"/>
    <property type="match status" value="1"/>
</dbReference>
<feature type="coiled-coil region" evidence="1">
    <location>
        <begin position="833"/>
        <end position="882"/>
    </location>
</feature>
<dbReference type="InterPro" id="IPR013491">
    <property type="entry name" value="Tape_meas_N"/>
</dbReference>